<keyword evidence="3" id="KW-1185">Reference proteome</keyword>
<feature type="coiled-coil region" evidence="1">
    <location>
        <begin position="281"/>
        <end position="336"/>
    </location>
</feature>
<reference evidence="2 3" key="1">
    <citation type="submission" date="2024-03" db="EMBL/GenBank/DDBJ databases">
        <title>The Acrasis kona genome and developmental transcriptomes reveal deep origins of eukaryotic multicellular pathways.</title>
        <authorList>
            <person name="Sheikh S."/>
            <person name="Fu C.-J."/>
            <person name="Brown M.W."/>
            <person name="Baldauf S.L."/>
        </authorList>
    </citation>
    <scope>NUCLEOTIDE SEQUENCE [LARGE SCALE GENOMIC DNA]</scope>
    <source>
        <strain evidence="2 3">ATCC MYA-3509</strain>
    </source>
</reference>
<name>A0AAW2ZHA2_9EUKA</name>
<dbReference type="GO" id="GO:0000502">
    <property type="term" value="C:proteasome complex"/>
    <property type="evidence" value="ECO:0007669"/>
    <property type="project" value="UniProtKB-KW"/>
</dbReference>
<protein>
    <submittedName>
        <fullName evidence="2">Proteasome-activating nucleotidase</fullName>
    </submittedName>
</protein>
<evidence type="ECO:0000256" key="1">
    <source>
        <dbReference type="SAM" id="Coils"/>
    </source>
</evidence>
<keyword evidence="1" id="KW-0175">Coiled coil</keyword>
<accession>A0AAW2ZHA2</accession>
<dbReference type="AlphaFoldDB" id="A0AAW2ZHA2"/>
<evidence type="ECO:0000313" key="2">
    <source>
        <dbReference type="EMBL" id="KAL0489191.1"/>
    </source>
</evidence>
<gene>
    <name evidence="2" type="ORF">AKO1_013715</name>
</gene>
<evidence type="ECO:0000313" key="3">
    <source>
        <dbReference type="Proteomes" id="UP001431209"/>
    </source>
</evidence>
<sequence>MATNPKKFYAKHILHTYSQFSYIGGCASCTYICNEVAIHALQGALSYYSRDEIQDLINKCLKVGVYSDKGIGYRSTDEVQATVARFKDNLVNVSLSCGKLKDPESFIKLMDCMMKKALIKREQEENAITVVVFTKTPETILICVDASHKAKYPVIIFDSHPRSFEKNLGAGFYYFTSMKDADQHLHTLFPYQENAYSHLDENTARAYVMFEANTLELSKHAIDNPPKLINEHVELTAAAKKPNSLGNMVISGSVTPINDDFFNDNVAEVDVLNLNTTPQCDEELIRQNKELKEKLLKSNERVKTLTKSIEDQWKLISHLESENIAAKMQVHELKKNFTINL</sequence>
<dbReference type="Proteomes" id="UP001431209">
    <property type="component" value="Unassembled WGS sequence"/>
</dbReference>
<organism evidence="2 3">
    <name type="scientific">Acrasis kona</name>
    <dbReference type="NCBI Taxonomy" id="1008807"/>
    <lineage>
        <taxon>Eukaryota</taxon>
        <taxon>Discoba</taxon>
        <taxon>Heterolobosea</taxon>
        <taxon>Tetramitia</taxon>
        <taxon>Eutetramitia</taxon>
        <taxon>Acrasidae</taxon>
        <taxon>Acrasis</taxon>
    </lineage>
</organism>
<dbReference type="EMBL" id="JAOPGA020001528">
    <property type="protein sequence ID" value="KAL0489191.1"/>
    <property type="molecule type" value="Genomic_DNA"/>
</dbReference>
<proteinExistence type="predicted"/>
<comment type="caution">
    <text evidence="2">The sequence shown here is derived from an EMBL/GenBank/DDBJ whole genome shotgun (WGS) entry which is preliminary data.</text>
</comment>
<keyword evidence="2" id="KW-0647">Proteasome</keyword>